<reference evidence="1 2" key="1">
    <citation type="journal article" date="2018" name="Proc. Natl. Acad. Sci. U.S.A.">
        <title>Draft genome sequence of Camellia sinensis var. sinensis provides insights into the evolution of the tea genome and tea quality.</title>
        <authorList>
            <person name="Wei C."/>
            <person name="Yang H."/>
            <person name="Wang S."/>
            <person name="Zhao J."/>
            <person name="Liu C."/>
            <person name="Gao L."/>
            <person name="Xia E."/>
            <person name="Lu Y."/>
            <person name="Tai Y."/>
            <person name="She G."/>
            <person name="Sun J."/>
            <person name="Cao H."/>
            <person name="Tong W."/>
            <person name="Gao Q."/>
            <person name="Li Y."/>
            <person name="Deng W."/>
            <person name="Jiang X."/>
            <person name="Wang W."/>
            <person name="Chen Q."/>
            <person name="Zhang S."/>
            <person name="Li H."/>
            <person name="Wu J."/>
            <person name="Wang P."/>
            <person name="Li P."/>
            <person name="Shi C."/>
            <person name="Zheng F."/>
            <person name="Jian J."/>
            <person name="Huang B."/>
            <person name="Shan D."/>
            <person name="Shi M."/>
            <person name="Fang C."/>
            <person name="Yue Y."/>
            <person name="Li F."/>
            <person name="Li D."/>
            <person name="Wei S."/>
            <person name="Han B."/>
            <person name="Jiang C."/>
            <person name="Yin Y."/>
            <person name="Xia T."/>
            <person name="Zhang Z."/>
            <person name="Bennetzen J.L."/>
            <person name="Zhao S."/>
            <person name="Wan X."/>
        </authorList>
    </citation>
    <scope>NUCLEOTIDE SEQUENCE [LARGE SCALE GENOMIC DNA]</scope>
    <source>
        <strain evidence="2">cv. Shuchazao</strain>
        <tissue evidence="1">Leaf</tissue>
    </source>
</reference>
<organism evidence="1 2">
    <name type="scientific">Camellia sinensis var. sinensis</name>
    <name type="common">China tea</name>
    <dbReference type="NCBI Taxonomy" id="542762"/>
    <lineage>
        <taxon>Eukaryota</taxon>
        <taxon>Viridiplantae</taxon>
        <taxon>Streptophyta</taxon>
        <taxon>Embryophyta</taxon>
        <taxon>Tracheophyta</taxon>
        <taxon>Spermatophyta</taxon>
        <taxon>Magnoliopsida</taxon>
        <taxon>eudicotyledons</taxon>
        <taxon>Gunneridae</taxon>
        <taxon>Pentapetalae</taxon>
        <taxon>asterids</taxon>
        <taxon>Ericales</taxon>
        <taxon>Theaceae</taxon>
        <taxon>Camellia</taxon>
    </lineage>
</organism>
<comment type="caution">
    <text evidence="1">The sequence shown here is derived from an EMBL/GenBank/DDBJ whole genome shotgun (WGS) entry which is preliminary data.</text>
</comment>
<proteinExistence type="predicted"/>
<dbReference type="EMBL" id="SDRB02002333">
    <property type="protein sequence ID" value="THG19677.1"/>
    <property type="molecule type" value="Genomic_DNA"/>
</dbReference>
<accession>A0A4V3WQC2</accession>
<protein>
    <submittedName>
        <fullName evidence="1">Uncharacterized protein</fullName>
    </submittedName>
</protein>
<sequence length="126" mass="14179">MTPMNNINDDTHYTQLGGMSSNNLQCIDPLEKSIYYDLIMLLSSPKPVLTGVSCIESSFSMSKMVENMVGKNHHPSLSMGYGGGSSMQTMSPYMQYLKMASGPSQVHAWQMKEYYKANEFQMKNQK</sequence>
<evidence type="ECO:0000313" key="1">
    <source>
        <dbReference type="EMBL" id="THG19677.1"/>
    </source>
</evidence>
<evidence type="ECO:0000313" key="2">
    <source>
        <dbReference type="Proteomes" id="UP000306102"/>
    </source>
</evidence>
<name>A0A4V3WQC2_CAMSN</name>
<keyword evidence="2" id="KW-1185">Reference proteome</keyword>
<gene>
    <name evidence="1" type="ORF">TEA_024690</name>
</gene>
<dbReference type="Proteomes" id="UP000306102">
    <property type="component" value="Unassembled WGS sequence"/>
</dbReference>
<dbReference type="AlphaFoldDB" id="A0A4V3WQC2"/>